<keyword evidence="3" id="KW-0963">Cytoplasm</keyword>
<dbReference type="SUPFAM" id="SSF50715">
    <property type="entry name" value="Ribosomal protein L25-like"/>
    <property type="match status" value="1"/>
</dbReference>
<dbReference type="Proteomes" id="UP000011563">
    <property type="component" value="Chromosome"/>
</dbReference>
<evidence type="ECO:0000256" key="11">
    <source>
        <dbReference type="RuleBase" id="RU363037"/>
    </source>
</evidence>
<dbReference type="PATRIC" id="fig|1208922.3.peg.526"/>
<keyword evidence="7 11" id="KW-0648">Protein biosynthesis</keyword>
<sequence length="587" mass="68836">MTTIENNMSSQNFLRRIIEEDIASRKLDKRLWSGIPGPISLQKNINEIDLASIRTRFPPEPNGYLHIGHAKSICINFGLAEQYNGACHLRFDDTNPDKENIEYVESIIEAVKWLGFGWYNNKRNNIYFASDYFNYMYEFAEELIKNNYAYIDEQNDNEIKDNRGTLTAPGIDSPWRNRHFEESLLLFRKMKDGEYPNGSLVLRAKIDMRSPNINMRDPVMYRIRHSSHHRTGSKWCIYPMYSWAHPIEDALEGITHSICTLEFEDQRSLYNWFLEKLKEIGIFADPLPHQYEFSRLNLSYVVTSKRKLLTLVKEGYVDGWDDPRLPTIFGLRRRGYTPRSIRLFCERISVSKSDSLIDYSILEQALRDDLDLIATRAIAILNPLKLIITNYPNNHSEICYAPINHHDKNLGYRSFFFQKELWIDEDDFQENPQKNYFRLFPGNLVRLKYGYVVKCTGYKKDEKGNILEVYAEYFPDTKSGTDGANKIKVKGNITWLCLTEAQPVTINLYEHLFTKPIPDNEGNNFINYINPNSKKTIRALLEPDTINRDVKTWQFERLGYFIIDKDSTNENIIINRIVTLKDSYIKN</sequence>
<dbReference type="Gene3D" id="3.90.800.10">
    <property type="entry name" value="Glutamyl-tRNA Synthetase, Domain 3"/>
    <property type="match status" value="1"/>
</dbReference>
<dbReference type="GO" id="GO:0006425">
    <property type="term" value="P:glutaminyl-tRNA aminoacylation"/>
    <property type="evidence" value="ECO:0007669"/>
    <property type="project" value="UniProtKB-UniRule"/>
</dbReference>
<dbReference type="PROSITE" id="PS00178">
    <property type="entry name" value="AA_TRNA_LIGASE_I"/>
    <property type="match status" value="1"/>
</dbReference>
<dbReference type="InterPro" id="IPR014729">
    <property type="entry name" value="Rossmann-like_a/b/a_fold"/>
</dbReference>
<name>M1M4E1_9PROT</name>
<dbReference type="InterPro" id="IPR020061">
    <property type="entry name" value="Glu_tRNA_lig_a-bdl"/>
</dbReference>
<dbReference type="Gene3D" id="1.10.1160.10">
    <property type="entry name" value="Glutamyl-trna Synthetase, Domain 2"/>
    <property type="match status" value="1"/>
</dbReference>
<keyword evidence="8 11" id="KW-0030">Aminoacyl-tRNA synthetase</keyword>
<evidence type="ECO:0000256" key="7">
    <source>
        <dbReference type="ARBA" id="ARBA00022917"/>
    </source>
</evidence>
<comment type="similarity">
    <text evidence="1 11">Belongs to the class-I aminoacyl-tRNA synthetase family.</text>
</comment>
<dbReference type="GO" id="GO:0005524">
    <property type="term" value="F:ATP binding"/>
    <property type="evidence" value="ECO:0007669"/>
    <property type="project" value="UniProtKB-KW"/>
</dbReference>
<evidence type="ECO:0000313" key="15">
    <source>
        <dbReference type="EMBL" id="AGF49969.1"/>
    </source>
</evidence>
<dbReference type="GO" id="GO:0005829">
    <property type="term" value="C:cytosol"/>
    <property type="evidence" value="ECO:0007669"/>
    <property type="project" value="TreeGrafter"/>
</dbReference>
<dbReference type="KEGG" id="kbt:BCUE_0829"/>
<dbReference type="InterPro" id="IPR004514">
    <property type="entry name" value="Gln-tRNA-synth"/>
</dbReference>
<gene>
    <name evidence="15" type="ORF">BCUE_0829</name>
</gene>
<dbReference type="SUPFAM" id="SSF52374">
    <property type="entry name" value="Nucleotidylyl transferase"/>
    <property type="match status" value="1"/>
</dbReference>
<dbReference type="InterPro" id="IPR020059">
    <property type="entry name" value="Glu/Gln-tRNA-synth_Ib_codon-bd"/>
</dbReference>
<dbReference type="EMBL" id="CP003807">
    <property type="protein sequence ID" value="AGF49969.1"/>
    <property type="molecule type" value="Genomic_DNA"/>
</dbReference>
<dbReference type="FunFam" id="1.10.1160.10:FF:000001">
    <property type="entry name" value="Glutamine--tRNA ligase"/>
    <property type="match status" value="1"/>
</dbReference>
<dbReference type="Gene3D" id="2.40.240.10">
    <property type="entry name" value="Ribosomal Protein L25, Chain P"/>
    <property type="match status" value="2"/>
</dbReference>
<evidence type="ECO:0000256" key="9">
    <source>
        <dbReference type="ARBA" id="ARBA00048270"/>
    </source>
</evidence>
<dbReference type="AlphaFoldDB" id="M1M4E1"/>
<evidence type="ECO:0000256" key="1">
    <source>
        <dbReference type="ARBA" id="ARBA00005594"/>
    </source>
</evidence>
<dbReference type="HOGENOM" id="CLU_001882_2_3_4"/>
<dbReference type="InterPro" id="IPR020058">
    <property type="entry name" value="Glu/Gln-tRNA-synth_Ib_cat-dom"/>
</dbReference>
<evidence type="ECO:0000259" key="13">
    <source>
        <dbReference type="Pfam" id="PF03950"/>
    </source>
</evidence>
<dbReference type="InterPro" id="IPR001412">
    <property type="entry name" value="aa-tRNA-synth_I_CS"/>
</dbReference>
<dbReference type="Pfam" id="PF00749">
    <property type="entry name" value="tRNA-synt_1c"/>
    <property type="match status" value="1"/>
</dbReference>
<dbReference type="InterPro" id="IPR020056">
    <property type="entry name" value="Rbsml_bL25/Gln-tRNA_synth_N"/>
</dbReference>
<dbReference type="PANTHER" id="PTHR43097">
    <property type="entry name" value="GLUTAMINE-TRNA LIGASE"/>
    <property type="match status" value="1"/>
</dbReference>
<keyword evidence="5 11" id="KW-0547">Nucleotide-binding</keyword>
<feature type="domain" description="Glutamyl/glutaminyl-tRNA synthetase class Ib catalytic" evidence="12">
    <location>
        <begin position="53"/>
        <end position="365"/>
    </location>
</feature>
<dbReference type="NCBIfam" id="TIGR00440">
    <property type="entry name" value="glnS"/>
    <property type="match status" value="1"/>
</dbReference>
<dbReference type="PRINTS" id="PR00987">
    <property type="entry name" value="TRNASYNTHGLU"/>
</dbReference>
<evidence type="ECO:0000313" key="16">
    <source>
        <dbReference type="Proteomes" id="UP000011563"/>
    </source>
</evidence>
<evidence type="ECO:0000259" key="12">
    <source>
        <dbReference type="Pfam" id="PF00749"/>
    </source>
</evidence>
<dbReference type="EC" id="6.1.1.18" evidence="2 10"/>
<organism evidence="15 16">
    <name type="scientific">Candidatus Kinetoplastidibacterium blastocrithidiae TCC012E</name>
    <dbReference type="NCBI Taxonomy" id="1208922"/>
    <lineage>
        <taxon>Bacteria</taxon>
        <taxon>Pseudomonadati</taxon>
        <taxon>Pseudomonadota</taxon>
        <taxon>Betaproteobacteria</taxon>
        <taxon>Candidatus Kinetoplastidibacterium</taxon>
    </lineage>
</organism>
<feature type="domain" description="tRNA synthetases class I (E and Q) anti-codon binding" evidence="14">
    <location>
        <begin position="493"/>
        <end position="564"/>
    </location>
</feature>
<dbReference type="InterPro" id="IPR050132">
    <property type="entry name" value="Gln/Glu-tRNA_Ligase"/>
</dbReference>
<evidence type="ECO:0000256" key="3">
    <source>
        <dbReference type="ARBA" id="ARBA00022490"/>
    </source>
</evidence>
<keyword evidence="6 11" id="KW-0067">ATP-binding</keyword>
<evidence type="ECO:0000256" key="2">
    <source>
        <dbReference type="ARBA" id="ARBA00012836"/>
    </source>
</evidence>
<proteinExistence type="inferred from homology"/>
<dbReference type="Gene3D" id="3.40.50.620">
    <property type="entry name" value="HUPs"/>
    <property type="match status" value="1"/>
</dbReference>
<dbReference type="Pfam" id="PF20974">
    <property type="entry name" value="tRNA-synt_1c_C2"/>
    <property type="match status" value="1"/>
</dbReference>
<dbReference type="FunFam" id="3.90.800.10:FF:000001">
    <property type="entry name" value="Glutamine--tRNA ligase"/>
    <property type="match status" value="1"/>
</dbReference>
<evidence type="ECO:0000256" key="6">
    <source>
        <dbReference type="ARBA" id="ARBA00022840"/>
    </source>
</evidence>
<dbReference type="NCBIfam" id="NF011291">
    <property type="entry name" value="PRK14703.1"/>
    <property type="match status" value="1"/>
</dbReference>
<comment type="catalytic activity">
    <reaction evidence="9">
        <text>tRNA(Gln) + L-glutamine + ATP = L-glutaminyl-tRNA(Gln) + AMP + diphosphate</text>
        <dbReference type="Rhea" id="RHEA:20121"/>
        <dbReference type="Rhea" id="RHEA-COMP:9662"/>
        <dbReference type="Rhea" id="RHEA-COMP:9681"/>
        <dbReference type="ChEBI" id="CHEBI:30616"/>
        <dbReference type="ChEBI" id="CHEBI:33019"/>
        <dbReference type="ChEBI" id="CHEBI:58359"/>
        <dbReference type="ChEBI" id="CHEBI:78442"/>
        <dbReference type="ChEBI" id="CHEBI:78521"/>
        <dbReference type="ChEBI" id="CHEBI:456215"/>
        <dbReference type="EC" id="6.1.1.18"/>
    </reaction>
</comment>
<accession>M1M4E1</accession>
<evidence type="ECO:0000256" key="10">
    <source>
        <dbReference type="NCBIfam" id="TIGR00440"/>
    </source>
</evidence>
<keyword evidence="4 11" id="KW-0436">Ligase</keyword>
<dbReference type="InterPro" id="IPR011035">
    <property type="entry name" value="Ribosomal_bL25/Gln-tRNA_synth"/>
</dbReference>
<dbReference type="InterPro" id="IPR000924">
    <property type="entry name" value="Glu/Gln-tRNA-synth"/>
</dbReference>
<keyword evidence="16" id="KW-1185">Reference proteome</keyword>
<evidence type="ECO:0000256" key="5">
    <source>
        <dbReference type="ARBA" id="ARBA00022741"/>
    </source>
</evidence>
<dbReference type="PANTHER" id="PTHR43097:SF5">
    <property type="entry name" value="GLUTAMATE--TRNA LIGASE"/>
    <property type="match status" value="1"/>
</dbReference>
<evidence type="ECO:0000256" key="8">
    <source>
        <dbReference type="ARBA" id="ARBA00023146"/>
    </source>
</evidence>
<dbReference type="RefSeq" id="WP_015238215.1">
    <property type="nucleotide sequence ID" value="NC_020285.1"/>
</dbReference>
<reference evidence="15 16" key="1">
    <citation type="journal article" date="2013" name="Genome Biol. Evol.">
        <title>Genome evolution and phylogenomic analysis of candidatus kinetoplastibacterium, the betaproteobacterial endosymbionts of strigomonas and angomonas.</title>
        <authorList>
            <person name="Alves J.M."/>
            <person name="Serrano M.G."/>
            <person name="Maia da Silva F."/>
            <person name="Voegtly L.J."/>
            <person name="Matveyev A.V."/>
            <person name="Teixeira M.M."/>
            <person name="Camargo E.P."/>
            <person name="Buck G.A."/>
        </authorList>
    </citation>
    <scope>NUCLEOTIDE SEQUENCE [LARGE SCALE GENOMIC DNA]</scope>
    <source>
        <strain evidence="15 16">TCC012E</strain>
    </source>
</reference>
<dbReference type="Pfam" id="PF03950">
    <property type="entry name" value="tRNA-synt_1c_C"/>
    <property type="match status" value="1"/>
</dbReference>
<dbReference type="GO" id="GO:0004819">
    <property type="term" value="F:glutamine-tRNA ligase activity"/>
    <property type="evidence" value="ECO:0007669"/>
    <property type="project" value="UniProtKB-UniRule"/>
</dbReference>
<feature type="domain" description="Glutamyl/glutaminyl-tRNA synthetase class Ib anti-codon binding" evidence="13">
    <location>
        <begin position="374"/>
        <end position="473"/>
    </location>
</feature>
<dbReference type="InterPro" id="IPR049437">
    <property type="entry name" value="tRNA-synt_1c_C2"/>
</dbReference>
<dbReference type="FunFam" id="3.40.50.620:FF:000037">
    <property type="entry name" value="Glutamine--tRNA ligase cytoplasmic"/>
    <property type="match status" value="1"/>
</dbReference>
<evidence type="ECO:0000259" key="14">
    <source>
        <dbReference type="Pfam" id="PF20974"/>
    </source>
</evidence>
<evidence type="ECO:0000256" key="4">
    <source>
        <dbReference type="ARBA" id="ARBA00022598"/>
    </source>
</evidence>
<protein>
    <recommendedName>
        <fullName evidence="2 10">Glutamine--tRNA ligase</fullName>
        <ecNumber evidence="2 10">6.1.1.18</ecNumber>
    </recommendedName>
</protein>